<name>A0A099Y8W0_LIMMU</name>
<dbReference type="Proteomes" id="UP000030001">
    <property type="component" value="Unassembled WGS sequence"/>
</dbReference>
<sequence>MKKYLILASISERMMVPLCSDTLSPDILLVLIAGVCKTFTELYDDKMPLQNVIVTMAEFYNVWDPTSNGTVTMDYLLNHDDEVQWAKLEEAYEATEDVGPYDLLGYPVYLSVRSYLNGKGYVSEEDIDEYFKNHPESDE</sequence>
<protein>
    <submittedName>
        <fullName evidence="1">Uncharacterized protein</fullName>
    </submittedName>
</protein>
<evidence type="ECO:0000313" key="1">
    <source>
        <dbReference type="EMBL" id="KGL66719.1"/>
    </source>
</evidence>
<dbReference type="AlphaFoldDB" id="A0A099Y8W0"/>
<evidence type="ECO:0000313" key="2">
    <source>
        <dbReference type="Proteomes" id="UP000030001"/>
    </source>
</evidence>
<comment type="caution">
    <text evidence="1">The sequence shown here is derived from an EMBL/GenBank/DDBJ whole genome shotgun (WGS) entry which is preliminary data.</text>
</comment>
<proteinExistence type="predicted"/>
<gene>
    <name evidence="1" type="ORF">LX03_06500</name>
</gene>
<accession>A0A099Y8W0</accession>
<organism evidence="1 2">
    <name type="scientific">Limosilactobacillus mucosae</name>
    <name type="common">Lactobacillus mucosae</name>
    <dbReference type="NCBI Taxonomy" id="97478"/>
    <lineage>
        <taxon>Bacteria</taxon>
        <taxon>Bacillati</taxon>
        <taxon>Bacillota</taxon>
        <taxon>Bacilli</taxon>
        <taxon>Lactobacillales</taxon>
        <taxon>Lactobacillaceae</taxon>
        <taxon>Limosilactobacillus</taxon>
    </lineage>
</organism>
<reference evidence="1 2" key="1">
    <citation type="submission" date="2014-09" db="EMBL/GenBank/DDBJ databases">
        <title>Lactobacillus mucosae CRL573 Genome Sequencing.</title>
        <authorList>
            <person name="Bleckwedel J."/>
            <person name="Teran L.C."/>
            <person name="Bonacina J."/>
            <person name="Saavedra L."/>
            <person name="Mozzi F.B."/>
            <person name="Raya R.R."/>
        </authorList>
    </citation>
    <scope>NUCLEOTIDE SEQUENCE [LARGE SCALE GENOMIC DNA]</scope>
    <source>
        <strain evidence="1 2">CRL573</strain>
    </source>
</reference>
<dbReference type="EMBL" id="JROC01000033">
    <property type="protein sequence ID" value="KGL66719.1"/>
    <property type="molecule type" value="Genomic_DNA"/>
</dbReference>